<sequence>MEYLVQIRMDNESFVSVDLNDNKKCEICHQITNEQIVSVILNDEFTTFEGSQSKHIGCVTMAHHYCLKKWADIIERNLKSSYKIKSNQNIYNDKCNIASVKNYITENKTICQTECVKQSNQFSLKTSKSLYKNYTNEANENISRNNYKKELIKMNCTQLNHLLKELVSLVEESSMMLVSELQLKDKLIQEIGCQYLLISQLIDLRKRV</sequence>
<reference evidence="1" key="1">
    <citation type="submission" date="2025-05" db="UniProtKB">
        <authorList>
            <consortium name="RefSeq"/>
        </authorList>
    </citation>
    <scope>NUCLEOTIDE SEQUENCE [LARGE SCALE GENOMIC DNA]</scope>
</reference>
<evidence type="ECO:0000313" key="1">
    <source>
        <dbReference type="Proteomes" id="UP001652625"/>
    </source>
</evidence>
<protein>
    <submittedName>
        <fullName evidence="2">Uncharacterized protein LOC100212364 isoform X2</fullName>
    </submittedName>
</protein>
<dbReference type="PANTHER" id="PTHR15961:SF3">
    <property type="entry name" value="PROTEIN EURL HOMOLOG"/>
    <property type="match status" value="1"/>
</dbReference>
<dbReference type="PANTHER" id="PTHR15961">
    <property type="entry name" value="PROTEIN EURL HOMOLOG"/>
    <property type="match status" value="1"/>
</dbReference>
<dbReference type="InterPro" id="IPR009704">
    <property type="entry name" value="EURL_prot"/>
</dbReference>
<dbReference type="Proteomes" id="UP001652625">
    <property type="component" value="Chromosome 01"/>
</dbReference>
<gene>
    <name evidence="2" type="primary">LOC100212364</name>
</gene>
<keyword evidence="1" id="KW-1185">Reference proteome</keyword>
<organism evidence="1 2">
    <name type="scientific">Hydra vulgaris</name>
    <name type="common">Hydra</name>
    <name type="synonym">Hydra attenuata</name>
    <dbReference type="NCBI Taxonomy" id="6087"/>
    <lineage>
        <taxon>Eukaryota</taxon>
        <taxon>Metazoa</taxon>
        <taxon>Cnidaria</taxon>
        <taxon>Hydrozoa</taxon>
        <taxon>Hydroidolina</taxon>
        <taxon>Anthoathecata</taxon>
        <taxon>Aplanulata</taxon>
        <taxon>Hydridae</taxon>
        <taxon>Hydra</taxon>
    </lineage>
</organism>
<evidence type="ECO:0000313" key="2">
    <source>
        <dbReference type="RefSeq" id="XP_065643739.1"/>
    </source>
</evidence>
<proteinExistence type="predicted"/>
<dbReference type="RefSeq" id="XP_065643739.1">
    <property type="nucleotide sequence ID" value="XM_065787667.1"/>
</dbReference>
<dbReference type="GeneID" id="100212364"/>
<accession>A0ABM4B4I2</accession>
<name>A0ABM4B4I2_HYDVU</name>
<reference evidence="2" key="2">
    <citation type="submission" date="2025-08" db="UniProtKB">
        <authorList>
            <consortium name="RefSeq"/>
        </authorList>
    </citation>
    <scope>IDENTIFICATION</scope>
</reference>